<dbReference type="Proteomes" id="UP000664658">
    <property type="component" value="Unassembled WGS sequence"/>
</dbReference>
<dbReference type="PANTHER" id="PTHR45453:SF1">
    <property type="entry name" value="PHOSPHATE REGULON SENSOR PROTEIN PHOR"/>
    <property type="match status" value="1"/>
</dbReference>
<keyword evidence="17 19" id="KW-0472">Membrane</keyword>
<evidence type="ECO:0000256" key="2">
    <source>
        <dbReference type="ARBA" id="ARBA00004429"/>
    </source>
</evidence>
<evidence type="ECO:0000256" key="12">
    <source>
        <dbReference type="ARBA" id="ARBA00022741"/>
    </source>
</evidence>
<dbReference type="SUPFAM" id="SSF55785">
    <property type="entry name" value="PYP-like sensor domain (PAS domain)"/>
    <property type="match status" value="1"/>
</dbReference>
<keyword evidence="5" id="KW-0813">Transport</keyword>
<dbReference type="GO" id="GO:0005524">
    <property type="term" value="F:ATP binding"/>
    <property type="evidence" value="ECO:0007669"/>
    <property type="project" value="UniProtKB-KW"/>
</dbReference>
<dbReference type="Pfam" id="PF02518">
    <property type="entry name" value="HATPase_c"/>
    <property type="match status" value="1"/>
</dbReference>
<gene>
    <name evidence="20" type="primary">phoR</name>
    <name evidence="20" type="ORF">J2R62_11250</name>
</gene>
<evidence type="ECO:0000256" key="14">
    <source>
        <dbReference type="ARBA" id="ARBA00022840"/>
    </source>
</evidence>
<evidence type="ECO:0000256" key="8">
    <source>
        <dbReference type="ARBA" id="ARBA00022553"/>
    </source>
</evidence>
<dbReference type="FunFam" id="3.30.450.20:FF:000044">
    <property type="entry name" value="Phosphate regulon sensor histidine kinase PhoR"/>
    <property type="match status" value="1"/>
</dbReference>
<dbReference type="AlphaFoldDB" id="A0A8E0SZ79"/>
<dbReference type="SMART" id="SM00091">
    <property type="entry name" value="PAS"/>
    <property type="match status" value="1"/>
</dbReference>
<dbReference type="InterPro" id="IPR036097">
    <property type="entry name" value="HisK_dim/P_sf"/>
</dbReference>
<keyword evidence="11 19" id="KW-0812">Transmembrane</keyword>
<accession>A0A8E0SZ79</accession>
<keyword evidence="10 20" id="KW-0808">Transferase</keyword>
<keyword evidence="16" id="KW-0902">Two-component regulatory system</keyword>
<keyword evidence="13 20" id="KW-0418">Kinase</keyword>
<dbReference type="InterPro" id="IPR005467">
    <property type="entry name" value="His_kinase_dom"/>
</dbReference>
<dbReference type="InterPro" id="IPR000014">
    <property type="entry name" value="PAS"/>
</dbReference>
<comment type="catalytic activity">
    <reaction evidence="1">
        <text>ATP + protein L-histidine = ADP + protein N-phospho-L-histidine.</text>
        <dbReference type="EC" id="2.7.13.3"/>
    </reaction>
</comment>
<evidence type="ECO:0000313" key="20">
    <source>
        <dbReference type="EMBL" id="MBO1108790.1"/>
    </source>
</evidence>
<evidence type="ECO:0000256" key="9">
    <source>
        <dbReference type="ARBA" id="ARBA00022592"/>
    </source>
</evidence>
<evidence type="ECO:0000256" key="10">
    <source>
        <dbReference type="ARBA" id="ARBA00022679"/>
    </source>
</evidence>
<dbReference type="Pfam" id="PF00989">
    <property type="entry name" value="PAS"/>
    <property type="match status" value="1"/>
</dbReference>
<keyword evidence="7" id="KW-0997">Cell inner membrane</keyword>
<evidence type="ECO:0000256" key="16">
    <source>
        <dbReference type="ARBA" id="ARBA00023012"/>
    </source>
</evidence>
<comment type="subcellular location">
    <subcellularLocation>
        <location evidence="2">Cell inner membrane</location>
        <topology evidence="2">Multi-pass membrane protein</topology>
    </subcellularLocation>
</comment>
<dbReference type="InterPro" id="IPR050351">
    <property type="entry name" value="BphY/WalK/GraS-like"/>
</dbReference>
<dbReference type="GO" id="GO:0016036">
    <property type="term" value="P:cellular response to phosphate starvation"/>
    <property type="evidence" value="ECO:0007669"/>
    <property type="project" value="TreeGrafter"/>
</dbReference>
<dbReference type="Pfam" id="PF00512">
    <property type="entry name" value="HisKA"/>
    <property type="match status" value="1"/>
</dbReference>
<organism evidence="20 21">
    <name type="scientific">Plesiomonas shigelloides</name>
    <name type="common">Aeromonas shigelloides</name>
    <dbReference type="NCBI Taxonomy" id="703"/>
    <lineage>
        <taxon>Bacteria</taxon>
        <taxon>Pseudomonadati</taxon>
        <taxon>Pseudomonadota</taxon>
        <taxon>Gammaproteobacteria</taxon>
        <taxon>Enterobacterales</taxon>
        <taxon>Enterobacteriaceae</taxon>
        <taxon>Plesiomonas</taxon>
    </lineage>
</organism>
<feature type="transmembrane region" description="Helical" evidence="19">
    <location>
        <begin position="15"/>
        <end position="48"/>
    </location>
</feature>
<proteinExistence type="predicted"/>
<comment type="function">
    <text evidence="18">Member of the two-component regulatory system PhoR/PhoB involved in the phosphate regulon genes expression. PhoR may function as a membrane-associated protein kinase that phosphorylates PhoB in response to environmental signals.</text>
</comment>
<keyword evidence="12" id="KW-0547">Nucleotide-binding</keyword>
<keyword evidence="8" id="KW-0597">Phosphoprotein</keyword>
<dbReference type="Gene3D" id="3.30.565.10">
    <property type="entry name" value="Histidine kinase-like ATPase, C-terminal domain"/>
    <property type="match status" value="1"/>
</dbReference>
<dbReference type="InterPro" id="IPR004358">
    <property type="entry name" value="Sig_transdc_His_kin-like_C"/>
</dbReference>
<evidence type="ECO:0000256" key="15">
    <source>
        <dbReference type="ARBA" id="ARBA00022989"/>
    </source>
</evidence>
<dbReference type="PANTHER" id="PTHR45453">
    <property type="entry name" value="PHOSPHATE REGULON SENSOR PROTEIN PHOR"/>
    <property type="match status" value="1"/>
</dbReference>
<dbReference type="PRINTS" id="PR00344">
    <property type="entry name" value="BCTRLSENSOR"/>
</dbReference>
<dbReference type="InterPro" id="IPR003661">
    <property type="entry name" value="HisK_dim/P_dom"/>
</dbReference>
<name>A0A8E0SZ79_PLESH</name>
<dbReference type="CDD" id="cd00082">
    <property type="entry name" value="HisKA"/>
    <property type="match status" value="1"/>
</dbReference>
<keyword evidence="6" id="KW-1003">Cell membrane</keyword>
<evidence type="ECO:0000256" key="19">
    <source>
        <dbReference type="SAM" id="Phobius"/>
    </source>
</evidence>
<dbReference type="EMBL" id="JAFNAA010000011">
    <property type="protein sequence ID" value="MBO1108790.1"/>
    <property type="molecule type" value="Genomic_DNA"/>
</dbReference>
<dbReference type="NCBIfam" id="TIGR02966">
    <property type="entry name" value="phoR_proteo"/>
    <property type="match status" value="1"/>
</dbReference>
<evidence type="ECO:0000256" key="4">
    <source>
        <dbReference type="ARBA" id="ARBA00019665"/>
    </source>
</evidence>
<evidence type="ECO:0000313" key="21">
    <source>
        <dbReference type="Proteomes" id="UP000664658"/>
    </source>
</evidence>
<evidence type="ECO:0000256" key="5">
    <source>
        <dbReference type="ARBA" id="ARBA00022448"/>
    </source>
</evidence>
<keyword evidence="9" id="KW-0592">Phosphate transport</keyword>
<dbReference type="CDD" id="cd00130">
    <property type="entry name" value="PAS"/>
    <property type="match status" value="1"/>
</dbReference>
<evidence type="ECO:0000256" key="3">
    <source>
        <dbReference type="ARBA" id="ARBA00012438"/>
    </source>
</evidence>
<evidence type="ECO:0000256" key="7">
    <source>
        <dbReference type="ARBA" id="ARBA00022519"/>
    </source>
</evidence>
<sequence length="436" mass="49555">MVERLSWKTLARELAFFYIPALVAGLIFGHYLELLLAASVLALLWHFYNQLKLSSWLWVDKSMTPPTSRGSWGPLFNGIYRLQQRNRRRRRELATLIRRFRSGAESLPDAVVVCTEEGSIFWCNKLAQHMLGFRWPEDSGQHILNLVRNPDFAAYLQTQNFSKALVIPSPANHERYVELRVMPYSEGQLLIAARDISKMRQLEGMRRNFFANVSHELRTPLTVLQGYLEMLDDDLDPALWAKAHSTMLEQTRRMESLVEQILTLSRIEAAPEINLSEPVNVPVMLQQLEHEAAALSQTHQVSFEVDPQLLVYGDNEQLRSAVSNLVYNAINHTPDGTAIRVRWRATPAGACFEVRDNGPGIPANHLGRLTERFYRVDKARSRKTGGSGLGLAIVKHALIHHDSRLDIQSTLGEGSVFSFVLPRSLVVREDLLPHSH</sequence>
<dbReference type="InterPro" id="IPR014310">
    <property type="entry name" value="Sig_transdc_His_kinase_PhoR"/>
</dbReference>
<dbReference type="InterPro" id="IPR013767">
    <property type="entry name" value="PAS_fold"/>
</dbReference>
<reference evidence="20" key="1">
    <citation type="submission" date="2021-03" db="EMBL/GenBank/DDBJ databases">
        <title>Plesiomonas shigelloides zfcc0051, isolated from zebrafish feces.</title>
        <authorList>
            <person name="Vanderhoek Z."/>
            <person name="Gaulke C."/>
        </authorList>
    </citation>
    <scope>NUCLEOTIDE SEQUENCE</scope>
    <source>
        <strain evidence="20">Zfcc0051</strain>
    </source>
</reference>
<dbReference type="FunFam" id="3.30.565.10:FF:000032">
    <property type="entry name" value="Phosphate regulon sensor histidine kinase PhoR"/>
    <property type="match status" value="1"/>
</dbReference>
<dbReference type="InterPro" id="IPR021766">
    <property type="entry name" value="PhoR_N"/>
</dbReference>
<protein>
    <recommendedName>
        <fullName evidence="4">Phosphate regulon sensor protein PhoR</fullName>
        <ecNumber evidence="3">2.7.13.3</ecNumber>
    </recommendedName>
</protein>
<dbReference type="SUPFAM" id="SSF55874">
    <property type="entry name" value="ATPase domain of HSP90 chaperone/DNA topoisomerase II/histidine kinase"/>
    <property type="match status" value="1"/>
</dbReference>
<dbReference type="RefSeq" id="WP_064977301.1">
    <property type="nucleotide sequence ID" value="NZ_CP101030.1"/>
</dbReference>
<dbReference type="GO" id="GO:0006355">
    <property type="term" value="P:regulation of DNA-templated transcription"/>
    <property type="evidence" value="ECO:0007669"/>
    <property type="project" value="InterPro"/>
</dbReference>
<keyword evidence="15 19" id="KW-1133">Transmembrane helix</keyword>
<dbReference type="GO" id="GO:0005886">
    <property type="term" value="C:plasma membrane"/>
    <property type="evidence" value="ECO:0007669"/>
    <property type="project" value="UniProtKB-SubCell"/>
</dbReference>
<evidence type="ECO:0000256" key="1">
    <source>
        <dbReference type="ARBA" id="ARBA00000085"/>
    </source>
</evidence>
<keyword evidence="14" id="KW-0067">ATP-binding</keyword>
<dbReference type="GO" id="GO:0006817">
    <property type="term" value="P:phosphate ion transport"/>
    <property type="evidence" value="ECO:0007669"/>
    <property type="project" value="UniProtKB-KW"/>
</dbReference>
<dbReference type="NCBIfam" id="NF008235">
    <property type="entry name" value="PRK11006.1"/>
    <property type="match status" value="1"/>
</dbReference>
<dbReference type="EC" id="2.7.13.3" evidence="3"/>
<dbReference type="InterPro" id="IPR036890">
    <property type="entry name" value="HATPase_C_sf"/>
</dbReference>
<dbReference type="FunFam" id="1.10.287.130:FF:000001">
    <property type="entry name" value="Two-component sensor histidine kinase"/>
    <property type="match status" value="1"/>
</dbReference>
<dbReference type="Gene3D" id="1.10.287.130">
    <property type="match status" value="1"/>
</dbReference>
<dbReference type="SMART" id="SM00388">
    <property type="entry name" value="HisKA"/>
    <property type="match status" value="1"/>
</dbReference>
<dbReference type="GO" id="GO:0000155">
    <property type="term" value="F:phosphorelay sensor kinase activity"/>
    <property type="evidence" value="ECO:0007669"/>
    <property type="project" value="InterPro"/>
</dbReference>
<evidence type="ECO:0000256" key="17">
    <source>
        <dbReference type="ARBA" id="ARBA00023136"/>
    </source>
</evidence>
<evidence type="ECO:0000256" key="11">
    <source>
        <dbReference type="ARBA" id="ARBA00022692"/>
    </source>
</evidence>
<dbReference type="InterPro" id="IPR003594">
    <property type="entry name" value="HATPase_dom"/>
</dbReference>
<evidence type="ECO:0000256" key="13">
    <source>
        <dbReference type="ARBA" id="ARBA00022777"/>
    </source>
</evidence>
<dbReference type="InterPro" id="IPR035965">
    <property type="entry name" value="PAS-like_dom_sf"/>
</dbReference>
<evidence type="ECO:0000256" key="6">
    <source>
        <dbReference type="ARBA" id="ARBA00022475"/>
    </source>
</evidence>
<dbReference type="Pfam" id="PF11808">
    <property type="entry name" value="PhoR"/>
    <property type="match status" value="1"/>
</dbReference>
<dbReference type="SMART" id="SM00387">
    <property type="entry name" value="HATPase_c"/>
    <property type="match status" value="1"/>
</dbReference>
<dbReference type="PROSITE" id="PS50109">
    <property type="entry name" value="HIS_KIN"/>
    <property type="match status" value="1"/>
</dbReference>
<dbReference type="SUPFAM" id="SSF47384">
    <property type="entry name" value="Homodimeric domain of signal transducing histidine kinase"/>
    <property type="match status" value="1"/>
</dbReference>
<dbReference type="KEGG" id="pshi:SAMEA2665130_0665"/>
<dbReference type="GO" id="GO:0004721">
    <property type="term" value="F:phosphoprotein phosphatase activity"/>
    <property type="evidence" value="ECO:0007669"/>
    <property type="project" value="InterPro"/>
</dbReference>
<dbReference type="Gene3D" id="3.30.450.20">
    <property type="entry name" value="PAS domain"/>
    <property type="match status" value="1"/>
</dbReference>
<evidence type="ECO:0000256" key="18">
    <source>
        <dbReference type="ARBA" id="ARBA00025207"/>
    </source>
</evidence>
<comment type="caution">
    <text evidence="20">The sequence shown here is derived from an EMBL/GenBank/DDBJ whole genome shotgun (WGS) entry which is preliminary data.</text>
</comment>